<proteinExistence type="predicted"/>
<sequence>MKKIIIAAAVIFTTGILSSCNKETNIKTTTVVLVRTFMCEKKNLASAD</sequence>
<dbReference type="STRING" id="652787.SAMN05216490_2952"/>
<reference evidence="1 2" key="1">
    <citation type="submission" date="2016-10" db="EMBL/GenBank/DDBJ databases">
        <authorList>
            <person name="de Groot N.N."/>
        </authorList>
    </citation>
    <scope>NUCLEOTIDE SEQUENCE [LARGE SCALE GENOMIC DNA]</scope>
    <source>
        <strain evidence="1 2">MP1X4</strain>
    </source>
</reference>
<dbReference type="AlphaFoldDB" id="A0A1H1Z3I0"/>
<evidence type="ECO:0008006" key="3">
    <source>
        <dbReference type="Google" id="ProtNLM"/>
    </source>
</evidence>
<gene>
    <name evidence="1" type="ORF">SAMN05216490_2952</name>
</gene>
<dbReference type="Proteomes" id="UP000199679">
    <property type="component" value="Chromosome I"/>
</dbReference>
<evidence type="ECO:0000313" key="1">
    <source>
        <dbReference type="EMBL" id="SDT28304.1"/>
    </source>
</evidence>
<organism evidence="1 2">
    <name type="scientific">Mucilaginibacter mallensis</name>
    <dbReference type="NCBI Taxonomy" id="652787"/>
    <lineage>
        <taxon>Bacteria</taxon>
        <taxon>Pseudomonadati</taxon>
        <taxon>Bacteroidota</taxon>
        <taxon>Sphingobacteriia</taxon>
        <taxon>Sphingobacteriales</taxon>
        <taxon>Sphingobacteriaceae</taxon>
        <taxon>Mucilaginibacter</taxon>
    </lineage>
</organism>
<evidence type="ECO:0000313" key="2">
    <source>
        <dbReference type="Proteomes" id="UP000199679"/>
    </source>
</evidence>
<name>A0A1H1Z3I0_MUCMA</name>
<protein>
    <recommendedName>
        <fullName evidence="3">Lipoprotein</fullName>
    </recommendedName>
</protein>
<accession>A0A1H1Z3I0</accession>
<dbReference type="RefSeq" id="WP_157682155.1">
    <property type="nucleotide sequence ID" value="NZ_LT629740.1"/>
</dbReference>
<dbReference type="EMBL" id="LT629740">
    <property type="protein sequence ID" value="SDT28304.1"/>
    <property type="molecule type" value="Genomic_DNA"/>
</dbReference>
<dbReference type="PROSITE" id="PS51257">
    <property type="entry name" value="PROKAR_LIPOPROTEIN"/>
    <property type="match status" value="1"/>
</dbReference>
<keyword evidence="2" id="KW-1185">Reference proteome</keyword>